<keyword evidence="8 10" id="KW-0449">Lipoprotein</keyword>
<dbReference type="GO" id="GO:0009279">
    <property type="term" value="C:cell outer membrane"/>
    <property type="evidence" value="ECO:0007669"/>
    <property type="project" value="UniProtKB-SubCell"/>
</dbReference>
<reference evidence="12 13" key="1">
    <citation type="submission" date="2016-10" db="EMBL/GenBank/DDBJ databases">
        <authorList>
            <person name="de Groot N.N."/>
        </authorList>
    </citation>
    <scope>NUCLEOTIDE SEQUENCE [LARGE SCALE GENOMIC DNA]</scope>
    <source>
        <strain evidence="12 13">DSM 26515</strain>
    </source>
</reference>
<evidence type="ECO:0000256" key="4">
    <source>
        <dbReference type="ARBA" id="ARBA00022692"/>
    </source>
</evidence>
<accession>A0A1H6UPL5</accession>
<evidence type="ECO:0000256" key="2">
    <source>
        <dbReference type="ARBA" id="ARBA00007613"/>
    </source>
</evidence>
<dbReference type="NCBIfam" id="TIGR01845">
    <property type="entry name" value="outer_NodT"/>
    <property type="match status" value="1"/>
</dbReference>
<evidence type="ECO:0000256" key="1">
    <source>
        <dbReference type="ARBA" id="ARBA00004370"/>
    </source>
</evidence>
<dbReference type="AlphaFoldDB" id="A0A1H6UPL5"/>
<evidence type="ECO:0000256" key="6">
    <source>
        <dbReference type="ARBA" id="ARBA00023136"/>
    </source>
</evidence>
<evidence type="ECO:0000256" key="7">
    <source>
        <dbReference type="ARBA" id="ARBA00023139"/>
    </source>
</evidence>
<sequence>MTASVRFKFFPARARLLAPLLATGLFVSGCASMAGLHTHARMGDPQAIAASGRSLAGVALSEAAWPRRDWWRDYGDAQLDRMVGRALAGQPRLRIAEARLRAAEAVADVAGASLEPQVNASLRSTRERFSEHGTVPPPIAGSWQTVNDVSLGASYELDFWGKNHAAVEAALDRAHAAQVDLQAARLMLTTSLVRAYLRLDAAYAQRDLAQATLAQRQHTLELTRRRVAAQLDSSLELTQAEAALPAASEQISAANEAIARIGNQIAALEGQGPDASLAISRPRLAPVGQIALPADLPIALVGRRPDVVAQRWRVEAAGHDIKVAKARFYPDISLNAFVGLQRLGFADFLSAGSRVLGVAPAISLPIFDGGRLRGNLALHQAAYDATVEGYNAAVLAAVHEVVDQLVSLRWLDERQREEAQALVLSRHAYALAQARYRAGLASYLQVLSAEGQVLAQQQAVIASQARQRELRLNLVQALGGGYEPAATAQASLTRSATP</sequence>
<feature type="coiled-coil region" evidence="11">
    <location>
        <begin position="237"/>
        <end position="271"/>
    </location>
</feature>
<proteinExistence type="inferred from homology"/>
<organism evidence="12 13">
    <name type="scientific">Frateuria terrea</name>
    <dbReference type="NCBI Taxonomy" id="529704"/>
    <lineage>
        <taxon>Bacteria</taxon>
        <taxon>Pseudomonadati</taxon>
        <taxon>Pseudomonadota</taxon>
        <taxon>Gammaproteobacteria</taxon>
        <taxon>Lysobacterales</taxon>
        <taxon>Rhodanobacteraceae</taxon>
        <taxon>Frateuria</taxon>
    </lineage>
</organism>
<dbReference type="RefSeq" id="WP_091335998.1">
    <property type="nucleotide sequence ID" value="NZ_FNYC01000003.1"/>
</dbReference>
<keyword evidence="5 10" id="KW-0732">Signal</keyword>
<evidence type="ECO:0000256" key="3">
    <source>
        <dbReference type="ARBA" id="ARBA00022452"/>
    </source>
</evidence>
<dbReference type="GO" id="GO:0015562">
    <property type="term" value="F:efflux transmembrane transporter activity"/>
    <property type="evidence" value="ECO:0007669"/>
    <property type="project" value="InterPro"/>
</dbReference>
<feature type="signal peptide" evidence="10">
    <location>
        <begin position="1"/>
        <end position="33"/>
    </location>
</feature>
<comment type="function">
    <text evidence="9">Could be involved in resistance to puromycin, acriflavine and tetraphenylarsonium chloride.</text>
</comment>
<dbReference type="PANTHER" id="PTHR30203:SF20">
    <property type="entry name" value="MULTIDRUG RESISTANCE OUTER MEMBRANE PROTEIN MDTP-RELATED"/>
    <property type="match status" value="1"/>
</dbReference>
<evidence type="ECO:0000256" key="5">
    <source>
        <dbReference type="ARBA" id="ARBA00022729"/>
    </source>
</evidence>
<keyword evidence="7 10" id="KW-0564">Palmitate</keyword>
<evidence type="ECO:0000256" key="11">
    <source>
        <dbReference type="SAM" id="Coils"/>
    </source>
</evidence>
<keyword evidence="4 10" id="KW-0812">Transmembrane</keyword>
<dbReference type="EMBL" id="FNYC01000003">
    <property type="protein sequence ID" value="SEI89812.1"/>
    <property type="molecule type" value="Genomic_DNA"/>
</dbReference>
<comment type="similarity">
    <text evidence="2 10">Belongs to the outer membrane factor (OMF) (TC 1.B.17) family.</text>
</comment>
<dbReference type="PROSITE" id="PS51257">
    <property type="entry name" value="PROKAR_LIPOPROTEIN"/>
    <property type="match status" value="1"/>
</dbReference>
<evidence type="ECO:0000256" key="9">
    <source>
        <dbReference type="ARBA" id="ARBA00037313"/>
    </source>
</evidence>
<dbReference type="SUPFAM" id="SSF56954">
    <property type="entry name" value="Outer membrane efflux proteins (OEP)"/>
    <property type="match status" value="1"/>
</dbReference>
<feature type="chain" id="PRO_5011329893" evidence="10">
    <location>
        <begin position="34"/>
        <end position="498"/>
    </location>
</feature>
<keyword evidence="6 10" id="KW-0472">Membrane</keyword>
<dbReference type="InterPro" id="IPR003423">
    <property type="entry name" value="OMP_efflux"/>
</dbReference>
<protein>
    <submittedName>
        <fullName evidence="12">Efflux transporter, outer membrane factor (OMF) lipoprotein, NodT family</fullName>
    </submittedName>
</protein>
<dbReference type="Gene3D" id="2.20.200.10">
    <property type="entry name" value="Outer membrane efflux proteins (OEP)"/>
    <property type="match status" value="1"/>
</dbReference>
<gene>
    <name evidence="12" type="ORF">SAMN04487997_1968</name>
</gene>
<keyword evidence="3 10" id="KW-1134">Transmembrane beta strand</keyword>
<dbReference type="STRING" id="529704.SAMN02927913_1758"/>
<comment type="subcellular location">
    <subcellularLocation>
        <location evidence="10">Cell outer membrane</location>
        <topology evidence="10">Lipid-anchor</topology>
    </subcellularLocation>
    <subcellularLocation>
        <location evidence="1">Membrane</location>
    </subcellularLocation>
</comment>
<dbReference type="Gene3D" id="1.20.1600.10">
    <property type="entry name" value="Outer membrane efflux proteins (OEP)"/>
    <property type="match status" value="1"/>
</dbReference>
<keyword evidence="13" id="KW-1185">Reference proteome</keyword>
<keyword evidence="11" id="KW-0175">Coiled coil</keyword>
<evidence type="ECO:0000256" key="8">
    <source>
        <dbReference type="ARBA" id="ARBA00023288"/>
    </source>
</evidence>
<dbReference type="Pfam" id="PF02321">
    <property type="entry name" value="OEP"/>
    <property type="match status" value="2"/>
</dbReference>
<dbReference type="Proteomes" id="UP000199420">
    <property type="component" value="Unassembled WGS sequence"/>
</dbReference>
<evidence type="ECO:0000256" key="10">
    <source>
        <dbReference type="RuleBase" id="RU362097"/>
    </source>
</evidence>
<dbReference type="PANTHER" id="PTHR30203">
    <property type="entry name" value="OUTER MEMBRANE CATION EFFLUX PROTEIN"/>
    <property type="match status" value="1"/>
</dbReference>
<evidence type="ECO:0000313" key="12">
    <source>
        <dbReference type="EMBL" id="SEI89812.1"/>
    </source>
</evidence>
<dbReference type="OrthoDB" id="9770517at2"/>
<name>A0A1H6UPL5_9GAMM</name>
<evidence type="ECO:0000313" key="13">
    <source>
        <dbReference type="Proteomes" id="UP000199420"/>
    </source>
</evidence>
<dbReference type="InterPro" id="IPR010131">
    <property type="entry name" value="MdtP/NodT-like"/>
</dbReference>